<dbReference type="InterPro" id="IPR036915">
    <property type="entry name" value="Cyclin-like_sf"/>
</dbReference>
<dbReference type="GO" id="GO:0007411">
    <property type="term" value="P:axon guidance"/>
    <property type="evidence" value="ECO:0007669"/>
    <property type="project" value="TreeGrafter"/>
</dbReference>
<dbReference type="AlphaFoldDB" id="A0AAV2TSB0"/>
<dbReference type="GO" id="GO:0005737">
    <property type="term" value="C:cytoplasm"/>
    <property type="evidence" value="ECO:0007669"/>
    <property type="project" value="TreeGrafter"/>
</dbReference>
<feature type="compositionally biased region" description="Polar residues" evidence="2">
    <location>
        <begin position="509"/>
        <end position="537"/>
    </location>
</feature>
<feature type="compositionally biased region" description="Polar residues" evidence="2">
    <location>
        <begin position="589"/>
        <end position="601"/>
    </location>
</feature>
<feature type="compositionally biased region" description="Polar residues" evidence="2">
    <location>
        <begin position="609"/>
        <end position="626"/>
    </location>
</feature>
<dbReference type="SUPFAM" id="SSF47954">
    <property type="entry name" value="Cyclin-like"/>
    <property type="match status" value="2"/>
</dbReference>
<comment type="caution">
    <text evidence="3">The sequence shown here is derived from an EMBL/GenBank/DDBJ whole genome shotgun (WGS) entry which is preliminary data.</text>
</comment>
<gene>
    <name evidence="3" type="ORF">CDAUBV1_LOCUS14222</name>
</gene>
<name>A0AAV2TSB0_CALDB</name>
<dbReference type="PANTHER" id="PTHR23401">
    <property type="entry name" value="CYCLIN DEPENDANT KINASE-5 ACTIVATOR"/>
    <property type="match status" value="1"/>
</dbReference>
<dbReference type="InterPro" id="IPR004944">
    <property type="entry name" value="CDK5_activator"/>
</dbReference>
<dbReference type="EMBL" id="CAXLJL010000600">
    <property type="protein sequence ID" value="CAL5139185.1"/>
    <property type="molecule type" value="Genomic_DNA"/>
</dbReference>
<accession>A0AAV2TSB0</accession>
<evidence type="ECO:0000256" key="1">
    <source>
        <dbReference type="ARBA" id="ARBA00010175"/>
    </source>
</evidence>
<evidence type="ECO:0000313" key="4">
    <source>
        <dbReference type="Proteomes" id="UP001497525"/>
    </source>
</evidence>
<dbReference type="GO" id="GO:0061575">
    <property type="term" value="F:cyclin-dependent protein serine/threonine kinase activator activity"/>
    <property type="evidence" value="ECO:0007669"/>
    <property type="project" value="InterPro"/>
</dbReference>
<organism evidence="3 4">
    <name type="scientific">Calicophoron daubneyi</name>
    <name type="common">Rumen fluke</name>
    <name type="synonym">Paramphistomum daubneyi</name>
    <dbReference type="NCBI Taxonomy" id="300641"/>
    <lineage>
        <taxon>Eukaryota</taxon>
        <taxon>Metazoa</taxon>
        <taxon>Spiralia</taxon>
        <taxon>Lophotrochozoa</taxon>
        <taxon>Platyhelminthes</taxon>
        <taxon>Trematoda</taxon>
        <taxon>Digenea</taxon>
        <taxon>Plagiorchiida</taxon>
        <taxon>Pronocephalata</taxon>
        <taxon>Paramphistomoidea</taxon>
        <taxon>Paramphistomidae</taxon>
        <taxon>Calicophoron</taxon>
    </lineage>
</organism>
<dbReference type="Proteomes" id="UP001497525">
    <property type="component" value="Unassembled WGS sequence"/>
</dbReference>
<feature type="compositionally biased region" description="Polar residues" evidence="2">
    <location>
        <begin position="76"/>
        <end position="109"/>
    </location>
</feature>
<dbReference type="GO" id="GO:0030426">
    <property type="term" value="C:growth cone"/>
    <property type="evidence" value="ECO:0007669"/>
    <property type="project" value="TreeGrafter"/>
</dbReference>
<comment type="similarity">
    <text evidence="1">Belongs to the cyclin-dependent kinase 5 activator family.</text>
</comment>
<sequence>MHQKNLYEELNEKFTASTAGNGSTVRLDQTLRLKSKSAVCDSLSTMSTFGLKRFFFPGLSRKSKISTSDVEKIPQRSCSQSRETKNSNWRESPSNRPETDRFSSLPSSSKAKHKLDTFSPCRCNNLFISKREGISLNSINSKDIQLNSRRLRSTRGGRSGSFNGPFRNGTPYFRPQEIVRPVCNACRHLSTSLYPSSPSGAKPSRNEVRLSAVMDFDGQEGPQLRHVHFNKKRQLSEPNASIQRRHSHGSAQEDDDDHVDLNCKACDIKSNLRSFTSELDQLSVNVLCGNRSNKATPYFHRPPPTYLSLTSNDSRIFREPNEASSSHAVAQLTPVTVPDNIETVSPIIHSCPYHLDFYPYSFSELSLTTAHDNYPEFPIQSGLGFRQSRSSVQASPAHQTLRLIEECMEPSNSTSDNIHLSTNTKFTEINETLDEQSDHTKNGRYKSLTKSISCYALKIFNHHSVQPRLKSVGKSEINLSCAPLRPKERSKKKAVDKVCVRNRSVRSVKLSSSANLQDPSEISQGCLDSTHSTGNRTEPSEKPKIVWYDTHREQLSRQNTKPPSTVVYTTQNRGQYGPKEDDDEARNANVRNITHKSVSQPNHHHLSTTEKTQTNSTPTLLRSSYPHSKFRPEAEPFQVWMSKEGQGGSLYTTLVPVDPRHTVFKAGTTELLRCLSFFVVARLQVTSFSSANKTYTGSRLRAVQPSTIVGWIKAIDRALLLQGWSELAFINPAHVVFLFMLLKDCMEHEINSERELHTIVMACLYLSYSYMGNEISYPLKPFLVAETNQLLIHHEGIDRRLFEGENALINGYESSIRGRVIDQVRNRFWQYCLQIINSKSAEMLQINANPMRFTELFSELRSYDSLVVSFNAPVRLITTPNLSNNTPWTRPN</sequence>
<protein>
    <recommendedName>
        <fullName evidence="5">Cyclin-dependent kinase 5 activator</fullName>
    </recommendedName>
</protein>
<dbReference type="PANTHER" id="PTHR23401:SF0">
    <property type="entry name" value="CYCLIN-DEPENDENT KINASE 5 ACTIVATOR"/>
    <property type="match status" value="1"/>
</dbReference>
<reference evidence="3" key="1">
    <citation type="submission" date="2024-06" db="EMBL/GenBank/DDBJ databases">
        <authorList>
            <person name="Liu X."/>
            <person name="Lenzi L."/>
            <person name="Haldenby T S."/>
            <person name="Uol C."/>
        </authorList>
    </citation>
    <scope>NUCLEOTIDE SEQUENCE</scope>
</reference>
<evidence type="ECO:0008006" key="5">
    <source>
        <dbReference type="Google" id="ProtNLM"/>
    </source>
</evidence>
<feature type="compositionally biased region" description="Basic and acidic residues" evidence="2">
    <location>
        <begin position="538"/>
        <end position="555"/>
    </location>
</feature>
<evidence type="ECO:0000256" key="2">
    <source>
        <dbReference type="SAM" id="MobiDB-lite"/>
    </source>
</evidence>
<dbReference type="GO" id="GO:0019901">
    <property type="term" value="F:protein kinase binding"/>
    <property type="evidence" value="ECO:0007669"/>
    <property type="project" value="TreeGrafter"/>
</dbReference>
<evidence type="ECO:0000313" key="3">
    <source>
        <dbReference type="EMBL" id="CAL5139185.1"/>
    </source>
</evidence>
<feature type="region of interest" description="Disordered" evidence="2">
    <location>
        <begin position="230"/>
        <end position="256"/>
    </location>
</feature>
<dbReference type="GO" id="GO:0016533">
    <property type="term" value="C:protein kinase 5 complex"/>
    <property type="evidence" value="ECO:0007669"/>
    <property type="project" value="InterPro"/>
</dbReference>
<dbReference type="Gene3D" id="1.10.472.10">
    <property type="entry name" value="Cyclin-like"/>
    <property type="match status" value="2"/>
</dbReference>
<feature type="compositionally biased region" description="Polar residues" evidence="2">
    <location>
        <begin position="556"/>
        <end position="574"/>
    </location>
</feature>
<feature type="region of interest" description="Disordered" evidence="2">
    <location>
        <begin position="508"/>
        <end position="627"/>
    </location>
</feature>
<feature type="region of interest" description="Disordered" evidence="2">
    <location>
        <begin position="66"/>
        <end position="113"/>
    </location>
</feature>
<dbReference type="Pfam" id="PF03261">
    <property type="entry name" value="CDK5_activator"/>
    <property type="match status" value="2"/>
</dbReference>
<proteinExistence type="inferred from homology"/>